<evidence type="ECO:0000313" key="10">
    <source>
        <dbReference type="Proteomes" id="UP000594261"/>
    </source>
</evidence>
<dbReference type="EMBL" id="LRBV02000003">
    <property type="status" value="NOT_ANNOTATED_CDS"/>
    <property type="molecule type" value="Genomic_DNA"/>
</dbReference>
<dbReference type="Pfam" id="PF00931">
    <property type="entry name" value="NB-ARC"/>
    <property type="match status" value="1"/>
</dbReference>
<evidence type="ECO:0000256" key="4">
    <source>
        <dbReference type="ARBA" id="ARBA00022801"/>
    </source>
</evidence>
<evidence type="ECO:0000256" key="6">
    <source>
        <dbReference type="ARBA" id="ARBA00047304"/>
    </source>
</evidence>
<comment type="catalytic activity">
    <reaction evidence="6">
        <text>NAD(+) + H2O = ADP-D-ribose + nicotinamide + H(+)</text>
        <dbReference type="Rhea" id="RHEA:16301"/>
        <dbReference type="ChEBI" id="CHEBI:15377"/>
        <dbReference type="ChEBI" id="CHEBI:15378"/>
        <dbReference type="ChEBI" id="CHEBI:17154"/>
        <dbReference type="ChEBI" id="CHEBI:57540"/>
        <dbReference type="ChEBI" id="CHEBI:57967"/>
        <dbReference type="EC" id="3.2.2.6"/>
    </reaction>
    <physiologicalReaction direction="left-to-right" evidence="6">
        <dbReference type="Rhea" id="RHEA:16302"/>
    </physiologicalReaction>
</comment>
<dbReference type="InterPro" id="IPR042197">
    <property type="entry name" value="Apaf_helical"/>
</dbReference>
<feature type="compositionally biased region" description="Polar residues" evidence="7">
    <location>
        <begin position="70"/>
        <end position="83"/>
    </location>
</feature>
<reference evidence="9 10" key="1">
    <citation type="journal article" date="2016" name="G3 (Bethesda)">
        <title>First Draft Assembly and Annotation of the Genome of a California Endemic Oak Quercus lobata Nee (Fagaceae).</title>
        <authorList>
            <person name="Sork V.L."/>
            <person name="Fitz-Gibbon S.T."/>
            <person name="Puiu D."/>
            <person name="Crepeau M."/>
            <person name="Gugger P.F."/>
            <person name="Sherman R."/>
            <person name="Stevens K."/>
            <person name="Langley C.H."/>
            <person name="Pellegrini M."/>
            <person name="Salzberg S.L."/>
        </authorList>
    </citation>
    <scope>NUCLEOTIDE SEQUENCE [LARGE SCALE GENOMIC DNA]</scope>
    <source>
        <strain evidence="9 10">cv. SW786</strain>
    </source>
</reference>
<dbReference type="Pfam" id="PF23282">
    <property type="entry name" value="WHD_ROQ1"/>
    <property type="match status" value="1"/>
</dbReference>
<dbReference type="PANTHER" id="PTHR11017:SF570">
    <property type="entry name" value="DISEASE RESISTANCE PROTEIN (TIR-NBS CLASS)-RELATED"/>
    <property type="match status" value="1"/>
</dbReference>
<dbReference type="PANTHER" id="PTHR11017">
    <property type="entry name" value="LEUCINE-RICH REPEAT-CONTAINING PROTEIN"/>
    <property type="match status" value="1"/>
</dbReference>
<evidence type="ECO:0000256" key="3">
    <source>
        <dbReference type="ARBA" id="ARBA00022737"/>
    </source>
</evidence>
<dbReference type="InterPro" id="IPR000157">
    <property type="entry name" value="TIR_dom"/>
</dbReference>
<evidence type="ECO:0000256" key="2">
    <source>
        <dbReference type="ARBA" id="ARBA00022614"/>
    </source>
</evidence>
<dbReference type="GO" id="GO:0061809">
    <property type="term" value="F:NAD+ nucleosidase activity, cyclic ADP-ribose generating"/>
    <property type="evidence" value="ECO:0007669"/>
    <property type="project" value="UniProtKB-EC"/>
</dbReference>
<evidence type="ECO:0000256" key="1">
    <source>
        <dbReference type="ARBA" id="ARBA00011982"/>
    </source>
</evidence>
<dbReference type="PROSITE" id="PS50104">
    <property type="entry name" value="TIR"/>
    <property type="match status" value="1"/>
</dbReference>
<dbReference type="GO" id="GO:0043531">
    <property type="term" value="F:ADP binding"/>
    <property type="evidence" value="ECO:0007669"/>
    <property type="project" value="InterPro"/>
</dbReference>
<dbReference type="EC" id="3.2.2.6" evidence="1"/>
<dbReference type="Gene3D" id="1.10.8.430">
    <property type="entry name" value="Helical domain of apoptotic protease-activating factors"/>
    <property type="match status" value="1"/>
</dbReference>
<name>A0A7N2L5L2_QUELO</name>
<accession>A0A7N2L5L2</accession>
<dbReference type="InterPro" id="IPR003593">
    <property type="entry name" value="AAA+_ATPase"/>
</dbReference>
<dbReference type="Gramene" id="QL03p024689:mrna">
    <property type="protein sequence ID" value="QL03p024689:mrna"/>
    <property type="gene ID" value="QL03p024689"/>
</dbReference>
<dbReference type="Gene3D" id="3.40.50.300">
    <property type="entry name" value="P-loop containing nucleotide triphosphate hydrolases"/>
    <property type="match status" value="1"/>
</dbReference>
<dbReference type="InterPro" id="IPR044974">
    <property type="entry name" value="Disease_R_plants"/>
</dbReference>
<evidence type="ECO:0000259" key="8">
    <source>
        <dbReference type="PROSITE" id="PS50104"/>
    </source>
</evidence>
<sequence length="1363" mass="156560">MRLDQKVLLGWRFCLDKIYEEDQTCCEEGFDGVTVRKVLKGTGLCFLCDAVYCLRKNPRGFRIAEHQPPRAQSSESSTFTSDNGDSDDLKAKDNIQFSQPPFVTKVSVVLLAFKSSTSPFSLFLSKVYLSHLLLSPLPFEYFQLYIQITMDFLTNRGKSPSSFTHQCKYDVFLSFRGEDTRNSFTGNLNGILRHHGINTFMDDELPRGEEISAELFDAIESSRISIIVFSKNYAFSIWCLDELVKILECKKKGQIVLPVFYKVDPSEVRNQKGKFEEALRKHEEGFKDNMKVQKWRIALREAASISGWHYKNDHPQFTFIKEIFEDISGAKLNYPQIFDVKYPVGIDSRVDDINWCLDIDSNDVRMVVIHGLPGIGKTTIAKAIFDLIAYRFEGSSFLEDVKENSRTKDGILQLKETFYSEILGGRTLKVPGVFRRINVRIEMLEHKRILLILDDVDKLIQIKNLLGECNRFALGSRIIITAREEKFLSTFQEDFRFTYYDYRVKELDEHESRTLFCQHAFKRSKPKEDYLELVDSFIHYAKGLPLALEIIGADLHKRNTRSWKSALDKYKRILNPDIQKVLKISYDGLDQTQRDIFLDIACFLKGSNKDVVEHILQSCNSYDPYYDIEILNDKSLIVFAKDGKLLMHDLIQQMGLEIVRQELELSKKHERLICYDDAPEVLIPDTGSEEVRGISLCLPQPRSMQLDFRKMKNLKYLIVHNVICENLNYLPNELRLIDWNEFPLSSLPAIVNLQKLVALNMPGSHIKLDEHFERCRFTTLKYIDFSDCKNITKLPNLSVIAPNIKKLELNRCENLVEIHQAVGLLEELEFWSLQACKNLEIIPRNLKLKSLKWFYFYDYESLEKFPDVGQRTKRLALPSSVGNLTSLHTLAIGFKNIKELPSSLSKLQNLRKLYLFDFENFPKILDTPDCFPKLEVLYFWDSNTATLPDITSRFPQLMVLHIQGCWNLREIPRLPSCIHSVVATGCNSLNSQSRRRLLSQFEEMVGLPQNIVCPSRSLHQDYASETDFAHKKGFSFKLNGGGHNLVLSGTEIPKWFNHQSVGSSISFSVGQKSLTFACCAAIKVELKDTKLRNLSVLGEGAIYILINVYKGLLTNPVAFMNISFSSFMWVHYKRDISLEGIILNGWTEVKLQFEISNYDPKIAEVTIERCGVHVACICSPQNSVADNVACIRIHERLNVSFDEGLKFFLSRVVAEILPFKQKLVKCSEAQDAYYCPLCEIAEDSVLHLFQCCPYAKELWYGGRWSFQVEMIQAQSVMEFIEHIIDPPKELLAERLKKEEFTLGSAWIKPTDQWVKLNFDVSCDQKNLGLALVLKDQEGNGKVIRRGININGKMGNAIGQTGQT</sequence>
<protein>
    <recommendedName>
        <fullName evidence="1">ADP-ribosyl cyclase/cyclic ADP-ribose hydrolase</fullName>
        <ecNumber evidence="1">3.2.2.6</ecNumber>
    </recommendedName>
</protein>
<dbReference type="EnsemblPlants" id="QL03p024689:mrna">
    <property type="protein sequence ID" value="QL03p024689:mrna"/>
    <property type="gene ID" value="QL03p024689"/>
</dbReference>
<dbReference type="GO" id="GO:0007165">
    <property type="term" value="P:signal transduction"/>
    <property type="evidence" value="ECO:0007669"/>
    <property type="project" value="InterPro"/>
</dbReference>
<evidence type="ECO:0000313" key="9">
    <source>
        <dbReference type="EnsemblPlants" id="QL03p024689:mrna"/>
    </source>
</evidence>
<dbReference type="InterPro" id="IPR027417">
    <property type="entry name" value="P-loop_NTPase"/>
</dbReference>
<dbReference type="InterPro" id="IPR045344">
    <property type="entry name" value="C-JID"/>
</dbReference>
<keyword evidence="5" id="KW-0520">NAD</keyword>
<keyword evidence="2" id="KW-0433">Leucine-rich repeat</keyword>
<dbReference type="FunFam" id="3.40.50.10140:FF:000007">
    <property type="entry name" value="Disease resistance protein (TIR-NBS-LRR class)"/>
    <property type="match status" value="1"/>
</dbReference>
<dbReference type="PRINTS" id="PR00364">
    <property type="entry name" value="DISEASERSIST"/>
</dbReference>
<dbReference type="InterPro" id="IPR058192">
    <property type="entry name" value="WHD_ROQ1-like"/>
</dbReference>
<dbReference type="SMART" id="SM00255">
    <property type="entry name" value="TIR"/>
    <property type="match status" value="1"/>
</dbReference>
<keyword evidence="10" id="KW-1185">Reference proteome</keyword>
<evidence type="ECO:0000256" key="7">
    <source>
        <dbReference type="SAM" id="MobiDB-lite"/>
    </source>
</evidence>
<dbReference type="InterPro" id="IPR035897">
    <property type="entry name" value="Toll_tir_struct_dom_sf"/>
</dbReference>
<dbReference type="Pfam" id="PF01582">
    <property type="entry name" value="TIR"/>
    <property type="match status" value="1"/>
</dbReference>
<dbReference type="SUPFAM" id="SSF52540">
    <property type="entry name" value="P-loop containing nucleoside triphosphate hydrolases"/>
    <property type="match status" value="1"/>
</dbReference>
<dbReference type="InterPro" id="IPR032675">
    <property type="entry name" value="LRR_dom_sf"/>
</dbReference>
<dbReference type="Pfam" id="PF20160">
    <property type="entry name" value="C-JID"/>
    <property type="match status" value="1"/>
</dbReference>
<dbReference type="Proteomes" id="UP000594261">
    <property type="component" value="Chromosome 3"/>
</dbReference>
<dbReference type="SMART" id="SM00382">
    <property type="entry name" value="AAA"/>
    <property type="match status" value="1"/>
</dbReference>
<feature type="domain" description="TIR" evidence="8">
    <location>
        <begin position="167"/>
        <end position="331"/>
    </location>
</feature>
<dbReference type="GO" id="GO:0006952">
    <property type="term" value="P:defense response"/>
    <property type="evidence" value="ECO:0007669"/>
    <property type="project" value="InterPro"/>
</dbReference>
<dbReference type="Gene3D" id="3.40.50.10140">
    <property type="entry name" value="Toll/interleukin-1 receptor homology (TIR) domain"/>
    <property type="match status" value="1"/>
</dbReference>
<evidence type="ECO:0000256" key="5">
    <source>
        <dbReference type="ARBA" id="ARBA00023027"/>
    </source>
</evidence>
<dbReference type="Gene3D" id="3.80.10.10">
    <property type="entry name" value="Ribonuclease Inhibitor"/>
    <property type="match status" value="2"/>
</dbReference>
<organism evidence="9 10">
    <name type="scientific">Quercus lobata</name>
    <name type="common">Valley oak</name>
    <dbReference type="NCBI Taxonomy" id="97700"/>
    <lineage>
        <taxon>Eukaryota</taxon>
        <taxon>Viridiplantae</taxon>
        <taxon>Streptophyta</taxon>
        <taxon>Embryophyta</taxon>
        <taxon>Tracheophyta</taxon>
        <taxon>Spermatophyta</taxon>
        <taxon>Magnoliopsida</taxon>
        <taxon>eudicotyledons</taxon>
        <taxon>Gunneridae</taxon>
        <taxon>Pentapetalae</taxon>
        <taxon>rosids</taxon>
        <taxon>fabids</taxon>
        <taxon>Fagales</taxon>
        <taxon>Fagaceae</taxon>
        <taxon>Quercus</taxon>
    </lineage>
</organism>
<feature type="region of interest" description="Disordered" evidence="7">
    <location>
        <begin position="64"/>
        <end position="85"/>
    </location>
</feature>
<dbReference type="InterPro" id="IPR002182">
    <property type="entry name" value="NB-ARC"/>
</dbReference>
<dbReference type="InParanoid" id="A0A7N2L5L2"/>
<proteinExistence type="predicted"/>
<keyword evidence="3" id="KW-0677">Repeat</keyword>
<keyword evidence="4" id="KW-0378">Hydrolase</keyword>
<dbReference type="SUPFAM" id="SSF52200">
    <property type="entry name" value="Toll/Interleukin receptor TIR domain"/>
    <property type="match status" value="1"/>
</dbReference>
<dbReference type="SUPFAM" id="SSF52058">
    <property type="entry name" value="L domain-like"/>
    <property type="match status" value="1"/>
</dbReference>
<reference evidence="9" key="2">
    <citation type="submission" date="2021-01" db="UniProtKB">
        <authorList>
            <consortium name="EnsemblPlants"/>
        </authorList>
    </citation>
    <scope>IDENTIFICATION</scope>
</reference>